<comment type="similarity">
    <text evidence="1">Belongs to the paxM FAD-dependent monooxygenase family.</text>
</comment>
<keyword evidence="3" id="KW-0274">FAD</keyword>
<keyword evidence="9" id="KW-1185">Reference proteome</keyword>
<dbReference type="AlphaFoldDB" id="A0A2C5ZG07"/>
<dbReference type="Gene3D" id="3.50.50.60">
    <property type="entry name" value="FAD/NAD(P)-binding domain"/>
    <property type="match status" value="1"/>
</dbReference>
<dbReference type="PANTHER" id="PTHR13789">
    <property type="entry name" value="MONOOXYGENASE"/>
    <property type="match status" value="1"/>
</dbReference>
<evidence type="ECO:0000256" key="6">
    <source>
        <dbReference type="SAM" id="SignalP"/>
    </source>
</evidence>
<evidence type="ECO:0000256" key="1">
    <source>
        <dbReference type="ARBA" id="ARBA00007992"/>
    </source>
</evidence>
<accession>A0A2C5ZG07</accession>
<evidence type="ECO:0000313" key="8">
    <source>
        <dbReference type="EMBL" id="PHH78131.1"/>
    </source>
</evidence>
<dbReference type="Pfam" id="PF01494">
    <property type="entry name" value="FAD_binding_3"/>
    <property type="match status" value="1"/>
</dbReference>
<evidence type="ECO:0000256" key="5">
    <source>
        <dbReference type="ARBA" id="ARBA00023033"/>
    </source>
</evidence>
<organism evidence="8 9">
    <name type="scientific">Ophiocordyceps australis</name>
    <dbReference type="NCBI Taxonomy" id="1399860"/>
    <lineage>
        <taxon>Eukaryota</taxon>
        <taxon>Fungi</taxon>
        <taxon>Dikarya</taxon>
        <taxon>Ascomycota</taxon>
        <taxon>Pezizomycotina</taxon>
        <taxon>Sordariomycetes</taxon>
        <taxon>Hypocreomycetidae</taxon>
        <taxon>Hypocreales</taxon>
        <taxon>Ophiocordycipitaceae</taxon>
        <taxon>Ophiocordyceps</taxon>
    </lineage>
</organism>
<dbReference type="PANTHER" id="PTHR13789:SF215">
    <property type="entry name" value="FAD-BINDING DOMAIN-CONTAINING PROTEIN-RELATED"/>
    <property type="match status" value="1"/>
</dbReference>
<protein>
    <recommendedName>
        <fullName evidence="7">FAD-binding domain-containing protein</fullName>
    </recommendedName>
</protein>
<feature type="signal peptide" evidence="6">
    <location>
        <begin position="1"/>
        <end position="15"/>
    </location>
</feature>
<keyword evidence="5" id="KW-0503">Monooxygenase</keyword>
<evidence type="ECO:0000259" key="7">
    <source>
        <dbReference type="Pfam" id="PF01494"/>
    </source>
</evidence>
<evidence type="ECO:0000256" key="4">
    <source>
        <dbReference type="ARBA" id="ARBA00023002"/>
    </source>
</evidence>
<name>A0A2C5ZG07_9HYPO</name>
<dbReference type="SUPFAM" id="SSF54373">
    <property type="entry name" value="FAD-linked reductases, C-terminal domain"/>
    <property type="match status" value="1"/>
</dbReference>
<dbReference type="GO" id="GO:0004497">
    <property type="term" value="F:monooxygenase activity"/>
    <property type="evidence" value="ECO:0007669"/>
    <property type="project" value="UniProtKB-KW"/>
</dbReference>
<dbReference type="InterPro" id="IPR002938">
    <property type="entry name" value="FAD-bd"/>
</dbReference>
<dbReference type="SUPFAM" id="SSF51905">
    <property type="entry name" value="FAD/NAD(P)-binding domain"/>
    <property type="match status" value="1"/>
</dbReference>
<dbReference type="Proteomes" id="UP000224854">
    <property type="component" value="Unassembled WGS sequence"/>
</dbReference>
<dbReference type="InterPro" id="IPR050493">
    <property type="entry name" value="FAD-dep_Monooxygenase_BioMet"/>
</dbReference>
<dbReference type="InterPro" id="IPR036188">
    <property type="entry name" value="FAD/NAD-bd_sf"/>
</dbReference>
<reference evidence="8 9" key="1">
    <citation type="submission" date="2017-06" db="EMBL/GenBank/DDBJ databases">
        <title>Ant-infecting Ophiocordyceps genomes reveal a high diversity of potential behavioral manipulation genes and a possible major role for enterotoxins.</title>
        <authorList>
            <person name="De Bekker C."/>
            <person name="Evans H.C."/>
            <person name="Brachmann A."/>
            <person name="Hughes D.P."/>
        </authorList>
    </citation>
    <scope>NUCLEOTIDE SEQUENCE [LARGE SCALE GENOMIC DNA]</scope>
    <source>
        <strain evidence="8 9">1348a</strain>
    </source>
</reference>
<sequence length="313" mass="34953">MTFFFFFFFSAGSKSLLTLKDGQQVLADLVIGADGVHSKASQEVLGYSNKAVGPLAANCCYRFLIPAETLEQDAETRFWNKDCQGWARLMPDNDSKRRLVAYTCRNDTIHNFVAIFYDQHVPPDMREDWQANIPVSEVLDRFADYNPGLLKVIGKAKEAKRWPLLYRPPIPFWHRARLGLVGDAAHPMLPHMGQGGAQGLEDGLVMGIVMHGASSVKDIEARLAIYDKVRRNRASAVQILSNVGMDQAELVAQHLRPYLDSDDIPSDPLQVLRFTYGYNAVDAATKAMKEYDAGFELPPDFFQSEVVGVPPAE</sequence>
<dbReference type="PRINTS" id="PR00420">
    <property type="entry name" value="RNGMNOXGNASE"/>
</dbReference>
<keyword evidence="2" id="KW-0285">Flavoprotein</keyword>
<evidence type="ECO:0000313" key="9">
    <source>
        <dbReference type="Proteomes" id="UP000224854"/>
    </source>
</evidence>
<gene>
    <name evidence="8" type="ORF">CDD82_3183</name>
</gene>
<evidence type="ECO:0000256" key="2">
    <source>
        <dbReference type="ARBA" id="ARBA00022630"/>
    </source>
</evidence>
<proteinExistence type="inferred from homology"/>
<keyword evidence="4" id="KW-0560">Oxidoreductase</keyword>
<keyword evidence="6" id="KW-0732">Signal</keyword>
<dbReference type="GO" id="GO:0071949">
    <property type="term" value="F:FAD binding"/>
    <property type="evidence" value="ECO:0007669"/>
    <property type="project" value="InterPro"/>
</dbReference>
<dbReference type="EMBL" id="NJEU01000236">
    <property type="protein sequence ID" value="PHH78131.1"/>
    <property type="molecule type" value="Genomic_DNA"/>
</dbReference>
<evidence type="ECO:0000256" key="3">
    <source>
        <dbReference type="ARBA" id="ARBA00022827"/>
    </source>
</evidence>
<comment type="caution">
    <text evidence="8">The sequence shown here is derived from an EMBL/GenBank/DDBJ whole genome shotgun (WGS) entry which is preliminary data.</text>
</comment>
<feature type="domain" description="FAD-binding" evidence="7">
    <location>
        <begin position="173"/>
        <end position="237"/>
    </location>
</feature>
<feature type="chain" id="PRO_5012632231" description="FAD-binding domain-containing protein" evidence="6">
    <location>
        <begin position="16"/>
        <end position="313"/>
    </location>
</feature>
<dbReference type="OrthoDB" id="9993796at2759"/>